<keyword evidence="1" id="KW-0479">Metal-binding</keyword>
<evidence type="ECO:0000256" key="2">
    <source>
        <dbReference type="ARBA" id="ARBA00022801"/>
    </source>
</evidence>
<keyword evidence="2" id="KW-0378">Hydrolase</keyword>
<dbReference type="OrthoDB" id="9780884at2"/>
<dbReference type="GO" id="GO:0008758">
    <property type="term" value="F:UDP-2,3-diacylglucosamine hydrolase activity"/>
    <property type="evidence" value="ECO:0007669"/>
    <property type="project" value="TreeGrafter"/>
</dbReference>
<dbReference type="InterPro" id="IPR051158">
    <property type="entry name" value="Metallophosphoesterase_sf"/>
</dbReference>
<dbReference type="GO" id="GO:0009245">
    <property type="term" value="P:lipid A biosynthetic process"/>
    <property type="evidence" value="ECO:0007669"/>
    <property type="project" value="TreeGrafter"/>
</dbReference>
<dbReference type="Pfam" id="PF00149">
    <property type="entry name" value="Metallophos"/>
    <property type="match status" value="1"/>
</dbReference>
<sequence>MKLAWATDIHLNFLTPSERAAFARSVRDTSASALLVTGDIAEGPSVVPLLRELHEALGLQVFFVLGNHDYYRSSVGHVRAQMDALCSGTPGLSWLHAAAVTALGEATALVGVDGWADGQYGNYRASPVSLNDYVLIRDLALPGKSDRLRVMRDLAGESAERLRGALESALPVHRRVLVATHVPPFEEACWHEGKISGPDWLPHFACKATGDVLLSAADAWPDRRIEVLCGHTHSEGVASPRPNLLVRTGAAEYGAPALAGVLEIEA</sequence>
<comment type="caution">
    <text evidence="4">The sequence shown here is derived from an EMBL/GenBank/DDBJ whole genome shotgun (WGS) entry which is preliminary data.</text>
</comment>
<dbReference type="GO" id="GO:0016020">
    <property type="term" value="C:membrane"/>
    <property type="evidence" value="ECO:0007669"/>
    <property type="project" value="GOC"/>
</dbReference>
<dbReference type="SUPFAM" id="SSF56300">
    <property type="entry name" value="Metallo-dependent phosphatases"/>
    <property type="match status" value="1"/>
</dbReference>
<dbReference type="AlphaFoldDB" id="A0A150QZC3"/>
<dbReference type="PANTHER" id="PTHR31302">
    <property type="entry name" value="TRANSMEMBRANE PROTEIN WITH METALLOPHOSPHOESTERASE DOMAIN-RELATED"/>
    <property type="match status" value="1"/>
</dbReference>
<evidence type="ECO:0000313" key="5">
    <source>
        <dbReference type="Proteomes" id="UP000075260"/>
    </source>
</evidence>
<accession>A0A150QZC3</accession>
<organism evidence="4 5">
    <name type="scientific">Sorangium cellulosum</name>
    <name type="common">Polyangium cellulosum</name>
    <dbReference type="NCBI Taxonomy" id="56"/>
    <lineage>
        <taxon>Bacteria</taxon>
        <taxon>Pseudomonadati</taxon>
        <taxon>Myxococcota</taxon>
        <taxon>Polyangia</taxon>
        <taxon>Polyangiales</taxon>
        <taxon>Polyangiaceae</taxon>
        <taxon>Sorangium</taxon>
    </lineage>
</organism>
<gene>
    <name evidence="4" type="ORF">BE15_22650</name>
</gene>
<dbReference type="InterPro" id="IPR004843">
    <property type="entry name" value="Calcineurin-like_PHP"/>
</dbReference>
<evidence type="ECO:0000259" key="3">
    <source>
        <dbReference type="Pfam" id="PF00149"/>
    </source>
</evidence>
<dbReference type="EMBL" id="JEMA01000217">
    <property type="protein sequence ID" value="KYF73056.1"/>
    <property type="molecule type" value="Genomic_DNA"/>
</dbReference>
<proteinExistence type="predicted"/>
<evidence type="ECO:0000256" key="1">
    <source>
        <dbReference type="ARBA" id="ARBA00022723"/>
    </source>
</evidence>
<name>A0A150QZC3_SORCE</name>
<dbReference type="InterPro" id="IPR029052">
    <property type="entry name" value="Metallo-depent_PP-like"/>
</dbReference>
<evidence type="ECO:0000313" key="4">
    <source>
        <dbReference type="EMBL" id="KYF73056.1"/>
    </source>
</evidence>
<feature type="domain" description="Calcineurin-like phosphoesterase" evidence="3">
    <location>
        <begin position="1"/>
        <end position="234"/>
    </location>
</feature>
<dbReference type="Gene3D" id="3.60.21.10">
    <property type="match status" value="1"/>
</dbReference>
<protein>
    <submittedName>
        <fullName evidence="4">Phosphoesterase</fullName>
    </submittedName>
</protein>
<dbReference type="RefSeq" id="WP_061605940.1">
    <property type="nucleotide sequence ID" value="NZ_JEMA01000217.1"/>
</dbReference>
<dbReference type="Proteomes" id="UP000075260">
    <property type="component" value="Unassembled WGS sequence"/>
</dbReference>
<dbReference type="PANTHER" id="PTHR31302:SF31">
    <property type="entry name" value="PHOSPHODIESTERASE YAEI"/>
    <property type="match status" value="1"/>
</dbReference>
<dbReference type="GO" id="GO:0046872">
    <property type="term" value="F:metal ion binding"/>
    <property type="evidence" value="ECO:0007669"/>
    <property type="project" value="UniProtKB-KW"/>
</dbReference>
<reference evidence="4 5" key="1">
    <citation type="submission" date="2014-02" db="EMBL/GenBank/DDBJ databases">
        <title>The small core and large imbalanced accessory genome model reveals a collaborative survival strategy of Sorangium cellulosum strains in nature.</title>
        <authorList>
            <person name="Han K."/>
            <person name="Peng R."/>
            <person name="Blom J."/>
            <person name="Li Y.-Z."/>
        </authorList>
    </citation>
    <scope>NUCLEOTIDE SEQUENCE [LARGE SCALE GENOMIC DNA]</scope>
    <source>
        <strain evidence="4 5">So0008-312</strain>
    </source>
</reference>